<keyword evidence="3" id="KW-0804">Transcription</keyword>
<dbReference type="SUPFAM" id="SSF46689">
    <property type="entry name" value="Homeodomain-like"/>
    <property type="match status" value="2"/>
</dbReference>
<feature type="domain" description="Response regulatory" evidence="6">
    <location>
        <begin position="4"/>
        <end position="119"/>
    </location>
</feature>
<gene>
    <name evidence="7" type="ORF">MG292_09945</name>
</gene>
<dbReference type="InterPro" id="IPR020449">
    <property type="entry name" value="Tscrpt_reg_AraC-type_HTH"/>
</dbReference>
<dbReference type="PROSITE" id="PS00041">
    <property type="entry name" value="HTH_ARAC_FAMILY_1"/>
    <property type="match status" value="1"/>
</dbReference>
<evidence type="ECO:0000256" key="1">
    <source>
        <dbReference type="ARBA" id="ARBA00023015"/>
    </source>
</evidence>
<dbReference type="PROSITE" id="PS50110">
    <property type="entry name" value="RESPONSE_REGULATORY"/>
    <property type="match status" value="1"/>
</dbReference>
<dbReference type="SMART" id="SM00448">
    <property type="entry name" value="REC"/>
    <property type="match status" value="1"/>
</dbReference>
<sequence length="249" mass="29059">MTPTIIVVEDELLIAKDISMVLEKEGYKVIMNITSVEQAIEAIEIYNPNLVLLDINLKHDKDGIHLGEYLRKTHTIPFVYITSSSDNVTLDRIKDTNPDGIIIKPFKSSDIRTTVSVVLHNFKNKQKELNKDEEAEYVPFVLKEVVNYINENIEHKIDVKILSSMTKYNHLHFIRIFNKYLGTTPYQYILKKKIQKAKELIVDDVYSLVDISVDLGFLSYSNFSKIFKRETNYTPDQYRKIFSKKFRIT</sequence>
<accession>A0ABY8N703</accession>
<dbReference type="Pfam" id="PF12833">
    <property type="entry name" value="HTH_18"/>
    <property type="match status" value="1"/>
</dbReference>
<dbReference type="Pfam" id="PF00072">
    <property type="entry name" value="Response_reg"/>
    <property type="match status" value="1"/>
</dbReference>
<dbReference type="Proteomes" id="UP001232117">
    <property type="component" value="Chromosome"/>
</dbReference>
<evidence type="ECO:0000313" key="8">
    <source>
        <dbReference type="Proteomes" id="UP001232117"/>
    </source>
</evidence>
<feature type="domain" description="HTH araC/xylS-type" evidence="5">
    <location>
        <begin position="143"/>
        <end position="241"/>
    </location>
</feature>
<dbReference type="Gene3D" id="3.40.50.2300">
    <property type="match status" value="1"/>
</dbReference>
<dbReference type="EMBL" id="CP092332">
    <property type="protein sequence ID" value="WGK94391.1"/>
    <property type="molecule type" value="Genomic_DNA"/>
</dbReference>
<dbReference type="InterPro" id="IPR001789">
    <property type="entry name" value="Sig_transdc_resp-reg_receiver"/>
</dbReference>
<evidence type="ECO:0000259" key="5">
    <source>
        <dbReference type="PROSITE" id="PS01124"/>
    </source>
</evidence>
<dbReference type="PANTHER" id="PTHR43280">
    <property type="entry name" value="ARAC-FAMILY TRANSCRIPTIONAL REGULATOR"/>
    <property type="match status" value="1"/>
</dbReference>
<keyword evidence="1" id="KW-0805">Transcription regulation</keyword>
<protein>
    <submittedName>
        <fullName evidence="7">Response regulator transcription factor</fullName>
    </submittedName>
</protein>
<dbReference type="Gene3D" id="1.10.10.60">
    <property type="entry name" value="Homeodomain-like"/>
    <property type="match status" value="2"/>
</dbReference>
<dbReference type="InterPro" id="IPR018062">
    <property type="entry name" value="HTH_AraC-typ_CS"/>
</dbReference>
<dbReference type="InterPro" id="IPR011006">
    <property type="entry name" value="CheY-like_superfamily"/>
</dbReference>
<evidence type="ECO:0000313" key="7">
    <source>
        <dbReference type="EMBL" id="WGK94391.1"/>
    </source>
</evidence>
<name>A0ABY8N703_9FLAO</name>
<dbReference type="SUPFAM" id="SSF52172">
    <property type="entry name" value="CheY-like"/>
    <property type="match status" value="1"/>
</dbReference>
<evidence type="ECO:0000256" key="3">
    <source>
        <dbReference type="ARBA" id="ARBA00023163"/>
    </source>
</evidence>
<keyword evidence="8" id="KW-1185">Reference proteome</keyword>
<feature type="modified residue" description="4-aspartylphosphate" evidence="4">
    <location>
        <position position="54"/>
    </location>
</feature>
<organism evidence="7 8">
    <name type="scientific">Flavobacterium keumense</name>
    <dbReference type="NCBI Taxonomy" id="1306518"/>
    <lineage>
        <taxon>Bacteria</taxon>
        <taxon>Pseudomonadati</taxon>
        <taxon>Bacteroidota</taxon>
        <taxon>Flavobacteriia</taxon>
        <taxon>Flavobacteriales</taxon>
        <taxon>Flavobacteriaceae</taxon>
        <taxon>Flavobacterium</taxon>
    </lineage>
</organism>
<dbReference type="PROSITE" id="PS01124">
    <property type="entry name" value="HTH_ARAC_FAMILY_2"/>
    <property type="match status" value="1"/>
</dbReference>
<reference evidence="7 8" key="1">
    <citation type="submission" date="2022-02" db="EMBL/GenBank/DDBJ databases">
        <authorList>
            <person name="Cha I.-T."/>
            <person name="Lee K.-E."/>
            <person name="Park S.-J."/>
        </authorList>
    </citation>
    <scope>NUCLEOTIDE SEQUENCE [LARGE SCALE GENOMIC DNA]</scope>
    <source>
        <strain evidence="7 8">K3R-10</strain>
    </source>
</reference>
<dbReference type="CDD" id="cd17534">
    <property type="entry name" value="REC_DC-like"/>
    <property type="match status" value="1"/>
</dbReference>
<evidence type="ECO:0000256" key="2">
    <source>
        <dbReference type="ARBA" id="ARBA00023125"/>
    </source>
</evidence>
<dbReference type="InterPro" id="IPR009057">
    <property type="entry name" value="Homeodomain-like_sf"/>
</dbReference>
<dbReference type="PRINTS" id="PR00032">
    <property type="entry name" value="HTHARAC"/>
</dbReference>
<keyword evidence="4" id="KW-0597">Phosphoprotein</keyword>
<evidence type="ECO:0000256" key="4">
    <source>
        <dbReference type="PROSITE-ProRule" id="PRU00169"/>
    </source>
</evidence>
<evidence type="ECO:0000259" key="6">
    <source>
        <dbReference type="PROSITE" id="PS50110"/>
    </source>
</evidence>
<proteinExistence type="predicted"/>
<dbReference type="PANTHER" id="PTHR43280:SF28">
    <property type="entry name" value="HTH-TYPE TRANSCRIPTIONAL ACTIVATOR RHAS"/>
    <property type="match status" value="1"/>
</dbReference>
<reference evidence="7 8" key="2">
    <citation type="submission" date="2023-06" db="EMBL/GenBank/DDBJ databases">
        <title>Complete Genome Sequence of Flavobacterium keumense K3R-10.</title>
        <authorList>
            <person name="Jeong H."/>
            <person name="Jhang S.Y."/>
            <person name="Kim J.N."/>
        </authorList>
    </citation>
    <scope>NUCLEOTIDE SEQUENCE [LARGE SCALE GENOMIC DNA]</scope>
    <source>
        <strain evidence="7 8">K3R-10</strain>
    </source>
</reference>
<dbReference type="RefSeq" id="WP_264532883.1">
    <property type="nucleotide sequence ID" value="NZ_CP092332.1"/>
</dbReference>
<dbReference type="SMART" id="SM00342">
    <property type="entry name" value="HTH_ARAC"/>
    <property type="match status" value="1"/>
</dbReference>
<keyword evidence="2" id="KW-0238">DNA-binding</keyword>
<dbReference type="InterPro" id="IPR018060">
    <property type="entry name" value="HTH_AraC"/>
</dbReference>